<dbReference type="EMBL" id="JACHMF010000001">
    <property type="protein sequence ID" value="MBB4696183.1"/>
    <property type="molecule type" value="Genomic_DNA"/>
</dbReference>
<evidence type="ECO:0000313" key="2">
    <source>
        <dbReference type="Proteomes" id="UP000542742"/>
    </source>
</evidence>
<accession>A0A7W7CZH8</accession>
<evidence type="ECO:0000313" key="1">
    <source>
        <dbReference type="EMBL" id="MBB4696183.1"/>
    </source>
</evidence>
<protein>
    <submittedName>
        <fullName evidence="1">Uncharacterized protein</fullName>
    </submittedName>
</protein>
<dbReference type="RefSeq" id="WP_239093162.1">
    <property type="nucleotide sequence ID" value="NZ_BOMC01000059.1"/>
</dbReference>
<sequence>MHQQVQLDPGVVLHIGGEASVQFDGERALTFRLIRVDQRSTYDGWLWLEGYVLGPTGVALQRRRIFVKKDGLVKKR</sequence>
<dbReference type="Proteomes" id="UP000542742">
    <property type="component" value="Unassembled WGS sequence"/>
</dbReference>
<organism evidence="1 2">
    <name type="scientific">Paractinoplanes abujensis</name>
    <dbReference type="NCBI Taxonomy" id="882441"/>
    <lineage>
        <taxon>Bacteria</taxon>
        <taxon>Bacillati</taxon>
        <taxon>Actinomycetota</taxon>
        <taxon>Actinomycetes</taxon>
        <taxon>Micromonosporales</taxon>
        <taxon>Micromonosporaceae</taxon>
        <taxon>Paractinoplanes</taxon>
    </lineage>
</organism>
<proteinExistence type="predicted"/>
<comment type="caution">
    <text evidence="1">The sequence shown here is derived from an EMBL/GenBank/DDBJ whole genome shotgun (WGS) entry which is preliminary data.</text>
</comment>
<gene>
    <name evidence="1" type="ORF">BKA14_006331</name>
</gene>
<name>A0A7W7CZH8_9ACTN</name>
<reference evidence="1 2" key="1">
    <citation type="submission" date="2020-08" db="EMBL/GenBank/DDBJ databases">
        <title>Sequencing the genomes of 1000 actinobacteria strains.</title>
        <authorList>
            <person name="Klenk H.-P."/>
        </authorList>
    </citation>
    <scope>NUCLEOTIDE SEQUENCE [LARGE SCALE GENOMIC DNA]</scope>
    <source>
        <strain evidence="1 2">DSM 45518</strain>
    </source>
</reference>
<dbReference type="AlphaFoldDB" id="A0A7W7CZH8"/>
<keyword evidence="2" id="KW-1185">Reference proteome</keyword>